<dbReference type="Gene3D" id="1.20.1640.10">
    <property type="entry name" value="Multidrug efflux transporter AcrB transmembrane domain"/>
    <property type="match status" value="1"/>
</dbReference>
<evidence type="ECO:0000256" key="5">
    <source>
        <dbReference type="ARBA" id="ARBA00022927"/>
    </source>
</evidence>
<dbReference type="InterPro" id="IPR048634">
    <property type="entry name" value="SecD_SecF_C"/>
</dbReference>
<dbReference type="HAMAP" id="MF_01463_B">
    <property type="entry name" value="SecD_B"/>
    <property type="match status" value="1"/>
</dbReference>
<evidence type="ECO:0000259" key="10">
    <source>
        <dbReference type="Pfam" id="PF02355"/>
    </source>
</evidence>
<comment type="similarity">
    <text evidence="9">Belongs to the SecD/SecF family. SecD subfamily.</text>
</comment>
<dbReference type="Proteomes" id="UP000321934">
    <property type="component" value="Chromosome"/>
</dbReference>
<keyword evidence="2 9" id="KW-0813">Transport</keyword>
<organism evidence="13 14">
    <name type="scientific">Candidatus Deianiraea vastatrix</name>
    <dbReference type="NCBI Taxonomy" id="2163644"/>
    <lineage>
        <taxon>Bacteria</taxon>
        <taxon>Pseudomonadati</taxon>
        <taxon>Pseudomonadota</taxon>
        <taxon>Alphaproteobacteria</taxon>
        <taxon>Rickettsiales</taxon>
        <taxon>Candidatus Deianiraeaceae</taxon>
        <taxon>Candidatus Deianiraea</taxon>
    </lineage>
</organism>
<dbReference type="GO" id="GO:0006605">
    <property type="term" value="P:protein targeting"/>
    <property type="evidence" value="ECO:0007669"/>
    <property type="project" value="UniProtKB-UniRule"/>
</dbReference>
<dbReference type="Pfam" id="PF21760">
    <property type="entry name" value="SecD_1st"/>
    <property type="match status" value="1"/>
</dbReference>
<evidence type="ECO:0000256" key="8">
    <source>
        <dbReference type="ARBA" id="ARBA00023136"/>
    </source>
</evidence>
<dbReference type="AlphaFoldDB" id="A0A5B8XI63"/>
<evidence type="ECO:0000256" key="2">
    <source>
        <dbReference type="ARBA" id="ARBA00022448"/>
    </source>
</evidence>
<dbReference type="Pfam" id="PF02355">
    <property type="entry name" value="SecD_SecF_C"/>
    <property type="match status" value="1"/>
</dbReference>
<dbReference type="NCBIfam" id="TIGR01129">
    <property type="entry name" value="secD"/>
    <property type="match status" value="1"/>
</dbReference>
<feature type="domain" description="Protein export membrane protein SecD/SecF C-terminal" evidence="10">
    <location>
        <begin position="322"/>
        <end position="490"/>
    </location>
</feature>
<dbReference type="EMBL" id="CP029077">
    <property type="protein sequence ID" value="QED23427.1"/>
    <property type="molecule type" value="Genomic_DNA"/>
</dbReference>
<dbReference type="GO" id="GO:0043952">
    <property type="term" value="P:protein transport by the Sec complex"/>
    <property type="evidence" value="ECO:0007669"/>
    <property type="project" value="UniProtKB-UniRule"/>
</dbReference>
<feature type="transmembrane region" description="Helical" evidence="9">
    <location>
        <begin position="367"/>
        <end position="387"/>
    </location>
</feature>
<feature type="transmembrane region" description="Helical" evidence="9">
    <location>
        <begin position="339"/>
        <end position="360"/>
    </location>
</feature>
<evidence type="ECO:0000313" key="14">
    <source>
        <dbReference type="Proteomes" id="UP000321934"/>
    </source>
</evidence>
<proteinExistence type="inferred from homology"/>
<comment type="function">
    <text evidence="9">Part of the Sec protein translocase complex. Interacts with the SecYEG preprotein conducting channel. SecDF uses the proton motive force (PMF) to complete protein translocation after the ATP-dependent function of SecA.</text>
</comment>
<feature type="transmembrane region" description="Helical" evidence="9">
    <location>
        <begin position="393"/>
        <end position="414"/>
    </location>
</feature>
<dbReference type="Pfam" id="PF22599">
    <property type="entry name" value="SecDF_P1_head"/>
    <property type="match status" value="1"/>
</dbReference>
<evidence type="ECO:0000259" key="11">
    <source>
        <dbReference type="Pfam" id="PF21760"/>
    </source>
</evidence>
<evidence type="ECO:0000256" key="6">
    <source>
        <dbReference type="ARBA" id="ARBA00022989"/>
    </source>
</evidence>
<dbReference type="PANTHER" id="PTHR30081:SF1">
    <property type="entry name" value="PROTEIN TRANSLOCASE SUBUNIT SECD"/>
    <property type="match status" value="1"/>
</dbReference>
<feature type="domain" description="SecDF P1 head subdomain" evidence="12">
    <location>
        <begin position="210"/>
        <end position="320"/>
    </location>
</feature>
<dbReference type="Gene3D" id="3.30.70.3400">
    <property type="match status" value="1"/>
</dbReference>
<dbReference type="InterPro" id="IPR054384">
    <property type="entry name" value="SecDF_P1_head"/>
</dbReference>
<evidence type="ECO:0000259" key="12">
    <source>
        <dbReference type="Pfam" id="PF22599"/>
    </source>
</evidence>
<evidence type="ECO:0000256" key="1">
    <source>
        <dbReference type="ARBA" id="ARBA00004651"/>
    </source>
</evidence>
<keyword evidence="5 9" id="KW-0653">Protein transport</keyword>
<evidence type="ECO:0000256" key="7">
    <source>
        <dbReference type="ARBA" id="ARBA00023010"/>
    </source>
</evidence>
<feature type="transmembrane region" description="Helical" evidence="9">
    <location>
        <begin position="12"/>
        <end position="34"/>
    </location>
</feature>
<evidence type="ECO:0000256" key="3">
    <source>
        <dbReference type="ARBA" id="ARBA00022475"/>
    </source>
</evidence>
<feature type="transmembrane region" description="Helical" evidence="9">
    <location>
        <begin position="435"/>
        <end position="459"/>
    </location>
</feature>
<evidence type="ECO:0000256" key="9">
    <source>
        <dbReference type="HAMAP-Rule" id="MF_01463"/>
    </source>
</evidence>
<dbReference type="RefSeq" id="WP_146820698.1">
    <property type="nucleotide sequence ID" value="NZ_CP029077.1"/>
</dbReference>
<dbReference type="PANTHER" id="PTHR30081">
    <property type="entry name" value="PROTEIN-EXPORT MEMBRANE PROTEIN SEC"/>
    <property type="match status" value="1"/>
</dbReference>
<keyword evidence="7 9" id="KW-0811">Translocation</keyword>
<feature type="transmembrane region" description="Helical" evidence="9">
    <location>
        <begin position="471"/>
        <end position="495"/>
    </location>
</feature>
<keyword evidence="8 9" id="KW-0472">Membrane</keyword>
<dbReference type="InterPro" id="IPR022813">
    <property type="entry name" value="SecD/SecF_arch_bac"/>
</dbReference>
<evidence type="ECO:0000256" key="4">
    <source>
        <dbReference type="ARBA" id="ARBA00022692"/>
    </source>
</evidence>
<dbReference type="GO" id="GO:0015450">
    <property type="term" value="F:protein-transporting ATPase activity"/>
    <property type="evidence" value="ECO:0007669"/>
    <property type="project" value="InterPro"/>
</dbReference>
<dbReference type="OrthoDB" id="9805019at2"/>
<comment type="subcellular location">
    <subcellularLocation>
        <location evidence="1 9">Cell membrane</location>
        <topology evidence="1 9">Multi-pass membrane protein</topology>
    </subcellularLocation>
</comment>
<dbReference type="Gene3D" id="3.30.1360.200">
    <property type="match status" value="1"/>
</dbReference>
<accession>A0A5B8XI63</accession>
<keyword evidence="14" id="KW-1185">Reference proteome</keyword>
<dbReference type="GO" id="GO:0005886">
    <property type="term" value="C:plasma membrane"/>
    <property type="evidence" value="ECO:0007669"/>
    <property type="project" value="UniProtKB-SubCell"/>
</dbReference>
<evidence type="ECO:0000313" key="13">
    <source>
        <dbReference type="EMBL" id="QED23427.1"/>
    </source>
</evidence>
<keyword evidence="3 9" id="KW-1003">Cell membrane</keyword>
<sequence>MNILKIKFYSIISIFILTGLIFTLNIFSILGFNFTQKIPFPRVNLGLDLVGGVHIAFKPDLELYMKEKYEKIALEMDTFGILHGDFSKNGIKFDLKGDKNIDEIKKIDPYLIYENGVIKFNENRTKDIYDLVINQSIDVIRSRVDALGTKEINLYKSQSDLIVLQIPNEKNTDGIKKILSSAAKLNFHLVNPIHPVTDNQKMPIDKHKYEILQSQKDEKLFYIVERQIAVNGENLSDARISFDNIQPSIFINFNSKGAADFAKITSLNTGRQLAIVLDDKVLSAPNINEPILSGNASITGNSSPEDMKYLVISLKSGALPTKFNIVEEKVIDASMGKNAIRASSFSMLAGFILIITIMIFHYKKMGLLASFGLLLNLFLTISTFAILDITLTMPGIAGLLLTLAMAVDANVLIYEKMREFDRQKITKTAIIENGFSGAITAITDSNFTTIIATCMLLFFGSVFIKGFAVSLIIGIIFSFFTAVSFTKIVISYLTLKAKNQNIEKSFL</sequence>
<reference evidence="13 14" key="1">
    <citation type="journal article" date="2019" name="ISME J.">
        <title>Deianiraea, an extracellular bacterium associated with the ciliate Paramecium, suggests an alternative scenario for the evolution of Rickettsiales.</title>
        <authorList>
            <person name="Castelli M."/>
            <person name="Sabaneyeva E."/>
            <person name="Lanzoni O."/>
            <person name="Lebedeva N."/>
            <person name="Floriano A.M."/>
            <person name="Gaiarsa S."/>
            <person name="Benken K."/>
            <person name="Modeo L."/>
            <person name="Bandi C."/>
            <person name="Potekhin A."/>
            <person name="Sassera D."/>
            <person name="Petroni G."/>
        </authorList>
    </citation>
    <scope>NUCLEOTIDE SEQUENCE [LARGE SCALE GENOMIC DNA]</scope>
    <source>
        <strain evidence="13">CyL4-1</strain>
    </source>
</reference>
<protein>
    <recommendedName>
        <fullName evidence="9">Protein translocase subunit SecD</fullName>
    </recommendedName>
</protein>
<dbReference type="InterPro" id="IPR055344">
    <property type="entry name" value="SecD_SecF_C_bact"/>
</dbReference>
<dbReference type="GO" id="GO:0065002">
    <property type="term" value="P:intracellular protein transmembrane transport"/>
    <property type="evidence" value="ECO:0007669"/>
    <property type="project" value="UniProtKB-UniRule"/>
</dbReference>
<comment type="subunit">
    <text evidence="9">Forms a complex with SecF. Part of the essential Sec protein translocation apparatus which comprises SecA, SecYEG and auxiliary proteins SecDF-YajC and YidC.</text>
</comment>
<gene>
    <name evidence="9" type="primary">secD</name>
    <name evidence="13" type="ORF">Deia_00633</name>
</gene>
<dbReference type="NCBIfam" id="TIGR00916">
    <property type="entry name" value="2A0604s01"/>
    <property type="match status" value="1"/>
</dbReference>
<feature type="domain" description="Protein translocase subunit SecDF P1" evidence="11">
    <location>
        <begin position="133"/>
        <end position="191"/>
    </location>
</feature>
<keyword evidence="4 9" id="KW-0812">Transmembrane</keyword>
<dbReference type="SUPFAM" id="SSF82866">
    <property type="entry name" value="Multidrug efflux transporter AcrB transmembrane domain"/>
    <property type="match status" value="1"/>
</dbReference>
<dbReference type="InterPro" id="IPR005791">
    <property type="entry name" value="SecD"/>
</dbReference>
<keyword evidence="6 9" id="KW-1133">Transmembrane helix</keyword>
<name>A0A5B8XI63_9RICK</name>
<dbReference type="InterPro" id="IPR048631">
    <property type="entry name" value="SecD_1st"/>
</dbReference>